<dbReference type="KEGG" id="rir:BN877_p0014"/>
<proteinExistence type="predicted"/>
<organism evidence="1 2">
    <name type="scientific">Agrobacterium pusense</name>
    <dbReference type="NCBI Taxonomy" id="648995"/>
    <lineage>
        <taxon>Bacteria</taxon>
        <taxon>Pseudomonadati</taxon>
        <taxon>Pseudomonadota</taxon>
        <taxon>Alphaproteobacteria</taxon>
        <taxon>Hyphomicrobiales</taxon>
        <taxon>Rhizobiaceae</taxon>
        <taxon>Rhizobium/Agrobacterium group</taxon>
        <taxon>Agrobacterium</taxon>
    </lineage>
</organism>
<protein>
    <submittedName>
        <fullName evidence="1">Uncharacterized protein</fullName>
    </submittedName>
</protein>
<dbReference type="Proteomes" id="UP000016944">
    <property type="component" value="Plasmid IRBL74_p"/>
</dbReference>
<name>U4QDJ6_9HYPH</name>
<sequence length="22" mass="2485">MFPATVPQTTLGLDVLPYFYNP</sequence>
<reference evidence="1 2" key="1">
    <citation type="journal article" date="2013" name="Genome Announc.">
        <title>Complete Genome Sequence of the Sesbania Symbiont and Rice Growth-Promoting Endophyte Rhizobium sp. Strain IRBG74.</title>
        <authorList>
            <person name="Crook M.B."/>
            <person name="Mitra S."/>
            <person name="Ane J.M."/>
            <person name="Sadowsky M.J."/>
            <person name="Gyaneshwar P."/>
        </authorList>
    </citation>
    <scope>NUCLEOTIDE SEQUENCE [LARGE SCALE GENOMIC DNA]</scope>
    <source>
        <strain evidence="1 2">IRBG74</strain>
        <plasmid evidence="2">IRBL74_p</plasmid>
    </source>
</reference>
<gene>
    <name evidence="1" type="ORF">BN877_p0014</name>
</gene>
<geneLocation type="plasmid" evidence="1 2">
    <name>IRBL74_p</name>
</geneLocation>
<keyword evidence="1" id="KW-0614">Plasmid</keyword>
<accession>U4QDJ6</accession>
<dbReference type="HOGENOM" id="CLU_3424910_0_0_5"/>
<evidence type="ECO:0000313" key="2">
    <source>
        <dbReference type="Proteomes" id="UP000016944"/>
    </source>
</evidence>
<evidence type="ECO:0000313" key="1">
    <source>
        <dbReference type="EMBL" id="CDI11743.1"/>
    </source>
</evidence>
<dbReference type="EMBL" id="HG518324">
    <property type="protein sequence ID" value="CDI11743.1"/>
    <property type="molecule type" value="Genomic_DNA"/>
</dbReference>
<dbReference type="AlphaFoldDB" id="U4QDJ6"/>